<feature type="binding site" evidence="11">
    <location>
        <position position="77"/>
    </location>
    <ligand>
        <name>Zn(2+)</name>
        <dbReference type="ChEBI" id="CHEBI:29105"/>
        <note>ligand shared between dimeric partners</note>
    </ligand>
</feature>
<evidence type="ECO:0000256" key="10">
    <source>
        <dbReference type="ARBA" id="ARBA00023102"/>
    </source>
</evidence>
<comment type="subunit">
    <text evidence="11">Homodimer.</text>
</comment>
<comment type="cofactor">
    <cofactor evidence="11">
        <name>Mg(2+)</name>
        <dbReference type="ChEBI" id="CHEBI:18420"/>
    </cofactor>
    <text evidence="11">Binds 1 Mg(2+) ion per subunit.</text>
</comment>
<dbReference type="PANTHER" id="PTHR42945:SF1">
    <property type="entry name" value="HISTIDINE BIOSYNTHESIS BIFUNCTIONAL PROTEIN HIS7"/>
    <property type="match status" value="1"/>
</dbReference>
<proteinExistence type="inferred from homology"/>
<dbReference type="GO" id="GO:0000105">
    <property type="term" value="P:L-histidine biosynthetic process"/>
    <property type="evidence" value="ECO:0007669"/>
    <property type="project" value="UniProtKB-UniRule"/>
</dbReference>
<dbReference type="PANTHER" id="PTHR42945">
    <property type="entry name" value="HISTIDINE BIOSYNTHESIS BIFUNCTIONAL PROTEIN"/>
    <property type="match status" value="1"/>
</dbReference>
<keyword evidence="9 11" id="KW-0378">Hydrolase</keyword>
<feature type="binding site" evidence="11">
    <location>
        <position position="80"/>
    </location>
    <ligand>
        <name>Mg(2+)</name>
        <dbReference type="ChEBI" id="CHEBI:18420"/>
    </ligand>
</feature>
<keyword evidence="8 11" id="KW-0028">Amino-acid biosynthesis</keyword>
<comment type="similarity">
    <text evidence="11">Belongs to the PRA-CH family.</text>
</comment>
<evidence type="ECO:0000313" key="14">
    <source>
        <dbReference type="Proteomes" id="UP000280417"/>
    </source>
</evidence>
<comment type="pathway">
    <text evidence="3 11">Amino-acid biosynthesis; L-histidine biosynthesis; L-histidine from 5-phospho-alpha-D-ribose 1-diphosphate: step 3/9.</text>
</comment>
<dbReference type="AlphaFoldDB" id="A0A662DAW4"/>
<dbReference type="InterPro" id="IPR026660">
    <property type="entry name" value="PRA-CH"/>
</dbReference>
<dbReference type="FunFam" id="3.10.20.810:FF:000001">
    <property type="entry name" value="Histidine biosynthesis bifunctional protein HisIE"/>
    <property type="match status" value="1"/>
</dbReference>
<feature type="binding site" evidence="11">
    <location>
        <position position="78"/>
    </location>
    <ligand>
        <name>Mg(2+)</name>
        <dbReference type="ChEBI" id="CHEBI:18420"/>
    </ligand>
</feature>
<evidence type="ECO:0000256" key="9">
    <source>
        <dbReference type="ARBA" id="ARBA00022801"/>
    </source>
</evidence>
<keyword evidence="11" id="KW-0862">Zinc</keyword>
<comment type="similarity">
    <text evidence="6">In the N-terminal section; belongs to the PRA-CH family.</text>
</comment>
<feature type="binding site" evidence="11">
    <location>
        <position position="93"/>
    </location>
    <ligand>
        <name>Zn(2+)</name>
        <dbReference type="ChEBI" id="CHEBI:29105"/>
        <note>ligand shared between dimeric partners</note>
    </ligand>
</feature>
<comment type="cofactor">
    <cofactor evidence="11">
        <name>Zn(2+)</name>
        <dbReference type="ChEBI" id="CHEBI:29105"/>
    </cofactor>
    <text evidence="11">Binds 1 zinc ion per subunit.</text>
</comment>
<dbReference type="NCBIfam" id="NF000768">
    <property type="entry name" value="PRK00051.1"/>
    <property type="match status" value="1"/>
</dbReference>
<dbReference type="Pfam" id="PF01502">
    <property type="entry name" value="PRA-CH"/>
    <property type="match status" value="1"/>
</dbReference>
<dbReference type="SUPFAM" id="SSF141734">
    <property type="entry name" value="HisI-like"/>
    <property type="match status" value="1"/>
</dbReference>
<comment type="subcellular location">
    <subcellularLocation>
        <location evidence="11">Cytoplasm</location>
    </subcellularLocation>
</comment>
<dbReference type="GO" id="GO:0000287">
    <property type="term" value="F:magnesium ion binding"/>
    <property type="evidence" value="ECO:0007669"/>
    <property type="project" value="UniProtKB-UniRule"/>
</dbReference>
<keyword evidence="11" id="KW-0479">Metal-binding</keyword>
<dbReference type="GO" id="GO:0004636">
    <property type="term" value="F:phosphoribosyl-ATP diphosphatase activity"/>
    <property type="evidence" value="ECO:0007669"/>
    <property type="project" value="UniProtKB-EC"/>
</dbReference>
<comment type="similarity">
    <text evidence="5">In the C-terminal section; belongs to the PRA-PH family.</text>
</comment>
<evidence type="ECO:0000256" key="1">
    <source>
        <dbReference type="ARBA" id="ARBA00000024"/>
    </source>
</evidence>
<dbReference type="GO" id="GO:0005737">
    <property type="term" value="C:cytoplasm"/>
    <property type="evidence" value="ECO:0007669"/>
    <property type="project" value="UniProtKB-SubCell"/>
</dbReference>
<keyword evidence="11" id="KW-0460">Magnesium</keyword>
<protein>
    <recommendedName>
        <fullName evidence="11">Phosphoribosyl-AMP cyclohydrolase</fullName>
        <shortName evidence="11">PRA-CH</shortName>
        <ecNumber evidence="11">3.5.4.19</ecNumber>
    </recommendedName>
</protein>
<evidence type="ECO:0000256" key="6">
    <source>
        <dbReference type="ARBA" id="ARBA00008299"/>
    </source>
</evidence>
<dbReference type="HAMAP" id="MF_01021">
    <property type="entry name" value="HisI"/>
    <property type="match status" value="1"/>
</dbReference>
<dbReference type="EMBL" id="QMQA01000231">
    <property type="protein sequence ID" value="RLE11657.1"/>
    <property type="molecule type" value="Genomic_DNA"/>
</dbReference>
<evidence type="ECO:0000256" key="11">
    <source>
        <dbReference type="HAMAP-Rule" id="MF_01021"/>
    </source>
</evidence>
<evidence type="ECO:0000256" key="5">
    <source>
        <dbReference type="ARBA" id="ARBA00007731"/>
    </source>
</evidence>
<reference evidence="13 14" key="1">
    <citation type="submission" date="2018-06" db="EMBL/GenBank/DDBJ databases">
        <title>Extensive metabolic versatility and redundancy in microbially diverse, dynamic hydrothermal sediments.</title>
        <authorList>
            <person name="Dombrowski N."/>
            <person name="Teske A."/>
            <person name="Baker B.J."/>
        </authorList>
    </citation>
    <scope>NUCLEOTIDE SEQUENCE [LARGE SCALE GENOMIC DNA]</scope>
    <source>
        <strain evidence="13">B3_G15</strain>
    </source>
</reference>
<dbReference type="Gene3D" id="3.10.20.810">
    <property type="entry name" value="Phosphoribosyl-AMP cyclohydrolase"/>
    <property type="match status" value="1"/>
</dbReference>
<evidence type="ECO:0000256" key="8">
    <source>
        <dbReference type="ARBA" id="ARBA00022605"/>
    </source>
</evidence>
<dbReference type="EC" id="3.5.4.19" evidence="11"/>
<evidence type="ECO:0000256" key="2">
    <source>
        <dbReference type="ARBA" id="ARBA00001460"/>
    </source>
</evidence>
<feature type="binding site" evidence="11">
    <location>
        <position position="100"/>
    </location>
    <ligand>
        <name>Zn(2+)</name>
        <dbReference type="ChEBI" id="CHEBI:29105"/>
        <note>ligand shared between dimeric partners</note>
    </ligand>
</feature>
<comment type="caution">
    <text evidence="13">The sequence shown here is derived from an EMBL/GenBank/DDBJ whole genome shotgun (WGS) entry which is preliminary data.</text>
</comment>
<sequence>MEFLKKIKFNSQGLVPAIVQEKKSGKVLMLGWMNKEAIKKTISTNKVHFWSRSKEKIWLKGETSGHYQLLKEIYIDCDEDTLLIKVDQIKGACHKGYKSCFFRKITSRGNLKVVDKKIFDPREVYK</sequence>
<gene>
    <name evidence="11" type="primary">hisI</name>
    <name evidence="13" type="ORF">DRJ04_07645</name>
</gene>
<keyword evidence="7 11" id="KW-0963">Cytoplasm</keyword>
<comment type="function">
    <text evidence="11">Catalyzes the hydrolysis of the adenine ring of phosphoribosyl-AMP.</text>
</comment>
<dbReference type="GO" id="GO:0004635">
    <property type="term" value="F:phosphoribosyl-AMP cyclohydrolase activity"/>
    <property type="evidence" value="ECO:0007669"/>
    <property type="project" value="UniProtKB-UniRule"/>
</dbReference>
<feature type="binding site" evidence="11">
    <location>
        <position position="76"/>
    </location>
    <ligand>
        <name>Mg(2+)</name>
        <dbReference type="ChEBI" id="CHEBI:18420"/>
    </ligand>
</feature>
<comment type="catalytic activity">
    <reaction evidence="2">
        <text>1-(5-phospho-beta-D-ribosyl)-ATP + H2O = 1-(5-phospho-beta-D-ribosyl)-5'-AMP + diphosphate + H(+)</text>
        <dbReference type="Rhea" id="RHEA:22828"/>
        <dbReference type="ChEBI" id="CHEBI:15377"/>
        <dbReference type="ChEBI" id="CHEBI:15378"/>
        <dbReference type="ChEBI" id="CHEBI:33019"/>
        <dbReference type="ChEBI" id="CHEBI:59457"/>
        <dbReference type="ChEBI" id="CHEBI:73183"/>
        <dbReference type="EC" id="3.6.1.31"/>
    </reaction>
</comment>
<evidence type="ECO:0000256" key="4">
    <source>
        <dbReference type="ARBA" id="ARBA00005204"/>
    </source>
</evidence>
<keyword evidence="10 11" id="KW-0368">Histidine biosynthesis</keyword>
<evidence type="ECO:0000256" key="7">
    <source>
        <dbReference type="ARBA" id="ARBA00022490"/>
    </source>
</evidence>
<name>A0A662DAW4_UNCAE</name>
<dbReference type="Proteomes" id="UP000280417">
    <property type="component" value="Unassembled WGS sequence"/>
</dbReference>
<comment type="catalytic activity">
    <reaction evidence="1 11">
        <text>1-(5-phospho-beta-D-ribosyl)-5'-AMP + H2O = 1-(5-phospho-beta-D-ribosyl)-5-[(5-phospho-beta-D-ribosylamino)methylideneamino]imidazole-4-carboxamide</text>
        <dbReference type="Rhea" id="RHEA:20049"/>
        <dbReference type="ChEBI" id="CHEBI:15377"/>
        <dbReference type="ChEBI" id="CHEBI:58435"/>
        <dbReference type="ChEBI" id="CHEBI:59457"/>
        <dbReference type="EC" id="3.5.4.19"/>
    </reaction>
</comment>
<comment type="pathway">
    <text evidence="4">Amino-acid biosynthesis; L-histidine biosynthesis; L-histidine from 5-phospho-alpha-D-ribose 1-diphosphate: step 2/9.</text>
</comment>
<dbReference type="GO" id="GO:0008270">
    <property type="term" value="F:zinc ion binding"/>
    <property type="evidence" value="ECO:0007669"/>
    <property type="project" value="UniProtKB-UniRule"/>
</dbReference>
<feature type="domain" description="Phosphoribosyl-AMP cyclohydrolase" evidence="12">
    <location>
        <begin position="29"/>
        <end position="102"/>
    </location>
</feature>
<dbReference type="InterPro" id="IPR002496">
    <property type="entry name" value="PRib_AMP_CycHydrolase_dom"/>
</dbReference>
<accession>A0A662DAW4</accession>
<organism evidence="13 14">
    <name type="scientific">Aerophobetes bacterium</name>
    <dbReference type="NCBI Taxonomy" id="2030807"/>
    <lineage>
        <taxon>Bacteria</taxon>
        <taxon>Candidatus Aerophobota</taxon>
    </lineage>
</organism>
<evidence type="ECO:0000259" key="12">
    <source>
        <dbReference type="Pfam" id="PF01502"/>
    </source>
</evidence>
<evidence type="ECO:0000256" key="3">
    <source>
        <dbReference type="ARBA" id="ARBA00005169"/>
    </source>
</evidence>
<dbReference type="UniPathway" id="UPA00031">
    <property type="reaction ID" value="UER00008"/>
</dbReference>
<dbReference type="InterPro" id="IPR038019">
    <property type="entry name" value="PRib_AMP_CycHydrolase_sf"/>
</dbReference>
<evidence type="ECO:0000313" key="13">
    <source>
        <dbReference type="EMBL" id="RLE11657.1"/>
    </source>
</evidence>